<reference evidence="2" key="1">
    <citation type="submission" date="2022-07" db="EMBL/GenBank/DDBJ databases">
        <title>FELIX.</title>
        <authorList>
            <person name="Wan K.H."/>
            <person name="Park S."/>
            <person name="Lawrence Q."/>
            <person name="Eichenberger J.P."/>
            <person name="Booth B.W."/>
            <person name="Piaggio A.J."/>
            <person name="Chandler J.C."/>
            <person name="Franklin A.B."/>
            <person name="Celniker S.E."/>
        </authorList>
    </citation>
    <scope>NUCLEOTIDE SEQUENCE</scope>
    <source>
        <strain evidence="2">QA-1986 374</strain>
    </source>
</reference>
<proteinExistence type="predicted"/>
<dbReference type="EMBL" id="CP101914">
    <property type="protein sequence ID" value="UUI04629.1"/>
    <property type="molecule type" value="Genomic_DNA"/>
</dbReference>
<evidence type="ECO:0000259" key="1">
    <source>
        <dbReference type="Pfam" id="PF22746"/>
    </source>
</evidence>
<protein>
    <recommendedName>
        <fullName evidence="1">YvlB/LiaX N-terminal domain-containing protein</fullName>
    </recommendedName>
</protein>
<evidence type="ECO:0000313" key="2">
    <source>
        <dbReference type="EMBL" id="UUI04629.1"/>
    </source>
</evidence>
<name>A0ABY5K1I2_9BACI</name>
<gene>
    <name evidence="2" type="ORF">NP439_08240</name>
</gene>
<dbReference type="Proteomes" id="UP001059773">
    <property type="component" value="Chromosome"/>
</dbReference>
<keyword evidence="3" id="KW-1185">Reference proteome</keyword>
<evidence type="ECO:0000313" key="3">
    <source>
        <dbReference type="Proteomes" id="UP001059773"/>
    </source>
</evidence>
<dbReference type="InterPro" id="IPR053959">
    <property type="entry name" value="YvlB/LiaX_N"/>
</dbReference>
<dbReference type="RefSeq" id="WP_256709532.1">
    <property type="nucleotide sequence ID" value="NZ_CP101914.1"/>
</dbReference>
<accession>A0ABY5K1I2</accession>
<dbReference type="Pfam" id="PF22746">
    <property type="entry name" value="SHOCT-like_DUF2089-C"/>
    <property type="match status" value="1"/>
</dbReference>
<sequence length="124" mass="13996">MNEDIRKIIESVQQGNIDADEASQLIQALKPEPEINHTEGYLKKSLRIDIESDTRDDFHVKIPIKMVKTMLKVGSNLMDKIPASANYKNEVDMNLVIHAIDNEIEGTIIEMESDSGDFIVISIK</sequence>
<feature type="domain" description="YvlB/LiaX N-terminal" evidence="1">
    <location>
        <begin position="3"/>
        <end position="34"/>
    </location>
</feature>
<organism evidence="2 3">
    <name type="scientific">Oceanobacillus jeddahense</name>
    <dbReference type="NCBI Taxonomy" id="1462527"/>
    <lineage>
        <taxon>Bacteria</taxon>
        <taxon>Bacillati</taxon>
        <taxon>Bacillota</taxon>
        <taxon>Bacilli</taxon>
        <taxon>Bacillales</taxon>
        <taxon>Bacillaceae</taxon>
        <taxon>Oceanobacillus</taxon>
    </lineage>
</organism>